<keyword evidence="1" id="KW-0812">Transmembrane</keyword>
<reference evidence="2" key="1">
    <citation type="submission" date="2020-11" db="EMBL/GenBank/DDBJ databases">
        <authorList>
            <consortium name="DOE Joint Genome Institute"/>
            <person name="Ahrendt S."/>
            <person name="Riley R."/>
            <person name="Andreopoulos W."/>
            <person name="Labutti K."/>
            <person name="Pangilinan J."/>
            <person name="Ruiz-Duenas F.J."/>
            <person name="Barrasa J.M."/>
            <person name="Sanchez-Garcia M."/>
            <person name="Camarero S."/>
            <person name="Miyauchi S."/>
            <person name="Serrano A."/>
            <person name="Linde D."/>
            <person name="Babiker R."/>
            <person name="Drula E."/>
            <person name="Ayuso-Fernandez I."/>
            <person name="Pacheco R."/>
            <person name="Padilla G."/>
            <person name="Ferreira P."/>
            <person name="Barriuso J."/>
            <person name="Kellner H."/>
            <person name="Castanera R."/>
            <person name="Alfaro M."/>
            <person name="Ramirez L."/>
            <person name="Pisabarro A.G."/>
            <person name="Kuo A."/>
            <person name="Tritt A."/>
            <person name="Lipzen A."/>
            <person name="He G."/>
            <person name="Yan M."/>
            <person name="Ng V."/>
            <person name="Cullen D."/>
            <person name="Martin F."/>
            <person name="Rosso M.-N."/>
            <person name="Henrissat B."/>
            <person name="Hibbett D."/>
            <person name="Martinez A.T."/>
            <person name="Grigoriev I.V."/>
        </authorList>
    </citation>
    <scope>NUCLEOTIDE SEQUENCE</scope>
    <source>
        <strain evidence="2">CBS 506.95</strain>
    </source>
</reference>
<keyword evidence="3" id="KW-1185">Reference proteome</keyword>
<proteinExistence type="predicted"/>
<feature type="transmembrane region" description="Helical" evidence="1">
    <location>
        <begin position="12"/>
        <end position="29"/>
    </location>
</feature>
<evidence type="ECO:0000313" key="2">
    <source>
        <dbReference type="EMBL" id="KAF9524978.1"/>
    </source>
</evidence>
<keyword evidence="1" id="KW-1133">Transmembrane helix</keyword>
<dbReference type="AlphaFoldDB" id="A0A9P6E923"/>
<sequence length="452" mass="52711">MGLLRPLNSLWRGPLLLVMGTVAVFYYVVSTLHIQYTGFNHSPGEDLRLSPTTAPDYVSAKTLEGIRVLLVTAWFPVPNPQFTAEEYDSWLPNFFGSNKNHIYLYTTPEYERYLRSFRGENLTLTIDTSFASPLDIPPLKGKDELYRRILKKDRAKSRRSVELYANRHAKPFFLYNAVSRLARRSGKKYDFAFWSDAGSFRQSNVYTEWPSLHRLHNVFSAATFLPSVLSTAPDELIFIPSSKPPHTSMKFWSEEMGPIDNDISIASFFGGMPKSLDWLVRTYYVYHDHYLSLEIFIGKNQALFNSLFFLFPERFITVWANDPDAPEHLALQRQPEERFLGQCGSESPTGKLKTSTTRNVAQFTAEPIPAFNERFYYQFWLANDEERRNMAEFWIKKASEWRWWGWWRPRDQTPCQTTRPLDIETVLKSKLGDGWRSPKKSVEVPQDIRWNI</sequence>
<organism evidence="2 3">
    <name type="scientific">Crepidotus variabilis</name>
    <dbReference type="NCBI Taxonomy" id="179855"/>
    <lineage>
        <taxon>Eukaryota</taxon>
        <taxon>Fungi</taxon>
        <taxon>Dikarya</taxon>
        <taxon>Basidiomycota</taxon>
        <taxon>Agaricomycotina</taxon>
        <taxon>Agaricomycetes</taxon>
        <taxon>Agaricomycetidae</taxon>
        <taxon>Agaricales</taxon>
        <taxon>Agaricineae</taxon>
        <taxon>Crepidotaceae</taxon>
        <taxon>Crepidotus</taxon>
    </lineage>
</organism>
<dbReference type="OrthoDB" id="411632at2759"/>
<evidence type="ECO:0000313" key="3">
    <source>
        <dbReference type="Proteomes" id="UP000807306"/>
    </source>
</evidence>
<accession>A0A9P6E923</accession>
<dbReference type="Proteomes" id="UP000807306">
    <property type="component" value="Unassembled WGS sequence"/>
</dbReference>
<evidence type="ECO:0000256" key="1">
    <source>
        <dbReference type="SAM" id="Phobius"/>
    </source>
</evidence>
<gene>
    <name evidence="2" type="ORF">CPB83DRAFT_860346</name>
</gene>
<name>A0A9P6E923_9AGAR</name>
<comment type="caution">
    <text evidence="2">The sequence shown here is derived from an EMBL/GenBank/DDBJ whole genome shotgun (WGS) entry which is preliminary data.</text>
</comment>
<protein>
    <submittedName>
        <fullName evidence="2">Uncharacterized protein</fullName>
    </submittedName>
</protein>
<keyword evidence="1" id="KW-0472">Membrane</keyword>
<dbReference type="EMBL" id="MU157890">
    <property type="protein sequence ID" value="KAF9524978.1"/>
    <property type="molecule type" value="Genomic_DNA"/>
</dbReference>